<dbReference type="AlphaFoldDB" id="A0A1Q5ZWX5"/>
<dbReference type="EMBL" id="MPPL01000001">
    <property type="protein sequence ID" value="OKS86275.1"/>
    <property type="molecule type" value="Genomic_DNA"/>
</dbReference>
<gene>
    <name evidence="1" type="ORF">RG47T_1727</name>
</gene>
<protein>
    <submittedName>
        <fullName evidence="1">Uncharacterized protein</fullName>
    </submittedName>
</protein>
<organism evidence="1 2">
    <name type="scientific">Mucilaginibacter polytrichastri</name>
    <dbReference type="NCBI Taxonomy" id="1302689"/>
    <lineage>
        <taxon>Bacteria</taxon>
        <taxon>Pseudomonadati</taxon>
        <taxon>Bacteroidota</taxon>
        <taxon>Sphingobacteriia</taxon>
        <taxon>Sphingobacteriales</taxon>
        <taxon>Sphingobacteriaceae</taxon>
        <taxon>Mucilaginibacter</taxon>
    </lineage>
</organism>
<keyword evidence="2" id="KW-1185">Reference proteome</keyword>
<comment type="caution">
    <text evidence="1">The sequence shown here is derived from an EMBL/GenBank/DDBJ whole genome shotgun (WGS) entry which is preliminary data.</text>
</comment>
<sequence length="42" mass="4858">MSNPVIPICLKGVITVNVTDVYYFYYLAFNWLLIKVCVVESE</sequence>
<evidence type="ECO:0000313" key="2">
    <source>
        <dbReference type="Proteomes" id="UP000186720"/>
    </source>
</evidence>
<reference evidence="1 2" key="1">
    <citation type="submission" date="2016-11" db="EMBL/GenBank/DDBJ databases">
        <title>Whole Genome Sequencing of Mucilaginibacter polytrichastri RG4-7(T) isolated from the moss sample.</title>
        <authorList>
            <person name="Li Y."/>
        </authorList>
    </citation>
    <scope>NUCLEOTIDE SEQUENCE [LARGE SCALE GENOMIC DNA]</scope>
    <source>
        <strain evidence="1 2">RG4-7</strain>
    </source>
</reference>
<proteinExistence type="predicted"/>
<name>A0A1Q5ZWX5_9SPHI</name>
<dbReference type="STRING" id="1302689.RG47T_1727"/>
<dbReference type="Proteomes" id="UP000186720">
    <property type="component" value="Unassembled WGS sequence"/>
</dbReference>
<evidence type="ECO:0000313" key="1">
    <source>
        <dbReference type="EMBL" id="OKS86275.1"/>
    </source>
</evidence>
<accession>A0A1Q5ZWX5</accession>